<sequence>MTTRDFFLSLSSVLIREFHSFEVDRNRAREASGTLESISTSKSSGRCILFLLFASFSVINDLGDETS</sequence>
<reference evidence="1 2" key="1">
    <citation type="submission" date="2021-05" db="EMBL/GenBank/DDBJ databases">
        <title>Genome Assembly of Synthetic Allotetraploid Brassica napus Reveals Homoeologous Exchanges between Subgenomes.</title>
        <authorList>
            <person name="Davis J.T."/>
        </authorList>
    </citation>
    <scope>NUCLEOTIDE SEQUENCE [LARGE SCALE GENOMIC DNA]</scope>
    <source>
        <strain evidence="2">cv. Da-Ae</strain>
        <tissue evidence="1">Seedling</tissue>
    </source>
</reference>
<protein>
    <submittedName>
        <fullName evidence="1">Uncharacterized protein</fullName>
    </submittedName>
</protein>
<accession>A0ABQ7X0Q1</accession>
<organism evidence="1 2">
    <name type="scientific">Brassica napus</name>
    <name type="common">Rape</name>
    <dbReference type="NCBI Taxonomy" id="3708"/>
    <lineage>
        <taxon>Eukaryota</taxon>
        <taxon>Viridiplantae</taxon>
        <taxon>Streptophyta</taxon>
        <taxon>Embryophyta</taxon>
        <taxon>Tracheophyta</taxon>
        <taxon>Spermatophyta</taxon>
        <taxon>Magnoliopsida</taxon>
        <taxon>eudicotyledons</taxon>
        <taxon>Gunneridae</taxon>
        <taxon>Pentapetalae</taxon>
        <taxon>rosids</taxon>
        <taxon>malvids</taxon>
        <taxon>Brassicales</taxon>
        <taxon>Brassicaceae</taxon>
        <taxon>Brassiceae</taxon>
        <taxon>Brassica</taxon>
    </lineage>
</organism>
<comment type="caution">
    <text evidence="1">The sequence shown here is derived from an EMBL/GenBank/DDBJ whole genome shotgun (WGS) entry which is preliminary data.</text>
</comment>
<proteinExistence type="predicted"/>
<evidence type="ECO:0000313" key="2">
    <source>
        <dbReference type="Proteomes" id="UP000824890"/>
    </source>
</evidence>
<keyword evidence="2" id="KW-1185">Reference proteome</keyword>
<name>A0ABQ7X0Q1_BRANA</name>
<gene>
    <name evidence="1" type="ORF">HID58_096366</name>
</gene>
<evidence type="ECO:0000313" key="1">
    <source>
        <dbReference type="EMBL" id="KAH0849505.1"/>
    </source>
</evidence>
<dbReference type="Proteomes" id="UP000824890">
    <property type="component" value="Unassembled WGS sequence"/>
</dbReference>
<dbReference type="EMBL" id="JAGKQM010002451">
    <property type="protein sequence ID" value="KAH0849505.1"/>
    <property type="molecule type" value="Genomic_DNA"/>
</dbReference>